<keyword evidence="5" id="KW-0547">Nucleotide-binding</keyword>
<proteinExistence type="predicted"/>
<keyword evidence="3" id="KW-0479">Metal-binding</keyword>
<dbReference type="GO" id="GO:0005737">
    <property type="term" value="C:cytoplasm"/>
    <property type="evidence" value="ECO:0007669"/>
    <property type="project" value="TreeGrafter"/>
</dbReference>
<accession>A0A1F6WPL0</accession>
<dbReference type="SUPFAM" id="SSF53271">
    <property type="entry name" value="PRTase-like"/>
    <property type="match status" value="2"/>
</dbReference>
<sequence>MKKIAIIAGSTNLILAQGIANELKIQLTSRIIEVFANGEIDAEITETVAGSEVFIIQTSVTGNVNDNFVESLLLIDAAKRARAIKVYLVQPIFPYQRQDRREANKKGRPKRKSVSAKVIANCYQKAVGVDGVVVVKLHADQIEGFFDNDCIVENIDPAKLFIDYLKSNGIIKANYNGHKKPTMVSPDIGAAKSTDDFAKLLDLEYVLLNKRRVKAGESEVLHVIGDFAGRDCIIYDDLIDTGGTVLKALEKLKEAKEKGAKDVYLMAPHGVFSKNAIHKLGQSEFKKIVITDSIDNPVIYRYPDKFDVISLAPLLASVIRNIHDLESLSGLVDNGG</sequence>
<dbReference type="Gene3D" id="3.40.50.2020">
    <property type="match status" value="2"/>
</dbReference>
<dbReference type="PANTHER" id="PTHR10210">
    <property type="entry name" value="RIBOSE-PHOSPHATE DIPHOSPHOKINASE FAMILY MEMBER"/>
    <property type="match status" value="1"/>
</dbReference>
<evidence type="ECO:0000256" key="5">
    <source>
        <dbReference type="ARBA" id="ARBA00022741"/>
    </source>
</evidence>
<dbReference type="SMART" id="SM01400">
    <property type="entry name" value="Pribosyltran_N"/>
    <property type="match status" value="1"/>
</dbReference>
<keyword evidence="4" id="KW-0545">Nucleotide biosynthesis</keyword>
<dbReference type="CDD" id="cd06223">
    <property type="entry name" value="PRTases_typeI"/>
    <property type="match status" value="1"/>
</dbReference>
<dbReference type="GO" id="GO:0006164">
    <property type="term" value="P:purine nucleotide biosynthetic process"/>
    <property type="evidence" value="ECO:0007669"/>
    <property type="project" value="TreeGrafter"/>
</dbReference>
<evidence type="ECO:0000256" key="3">
    <source>
        <dbReference type="ARBA" id="ARBA00022723"/>
    </source>
</evidence>
<evidence type="ECO:0000313" key="11">
    <source>
        <dbReference type="EMBL" id="OGI83818.1"/>
    </source>
</evidence>
<protein>
    <recommendedName>
        <fullName evidence="1">ribose-phosphate diphosphokinase</fullName>
        <ecNumber evidence="1">2.7.6.1</ecNumber>
    </recommendedName>
</protein>
<gene>
    <name evidence="11" type="ORF">A2903_00185</name>
</gene>
<dbReference type="FunFam" id="3.40.50.2020:FF:000007">
    <property type="entry name" value="Ribose-phosphate pyrophosphokinase"/>
    <property type="match status" value="1"/>
</dbReference>
<comment type="caution">
    <text evidence="11">The sequence shown here is derived from an EMBL/GenBank/DDBJ whole genome shotgun (WGS) entry which is preliminary data.</text>
</comment>
<dbReference type="EC" id="2.7.6.1" evidence="1"/>
<name>A0A1F6WPL0_9BACT</name>
<dbReference type="GO" id="GO:0005524">
    <property type="term" value="F:ATP binding"/>
    <property type="evidence" value="ECO:0007669"/>
    <property type="project" value="UniProtKB-KW"/>
</dbReference>
<evidence type="ECO:0000259" key="10">
    <source>
        <dbReference type="Pfam" id="PF13793"/>
    </source>
</evidence>
<dbReference type="EMBL" id="MFUO01000019">
    <property type="protein sequence ID" value="OGI83818.1"/>
    <property type="molecule type" value="Genomic_DNA"/>
</dbReference>
<dbReference type="NCBIfam" id="TIGR01251">
    <property type="entry name" value="ribP_PPkin"/>
    <property type="match status" value="1"/>
</dbReference>
<dbReference type="GO" id="GO:0002189">
    <property type="term" value="C:ribose phosphate diphosphokinase complex"/>
    <property type="evidence" value="ECO:0007669"/>
    <property type="project" value="TreeGrafter"/>
</dbReference>
<keyword evidence="6" id="KW-0418">Kinase</keyword>
<dbReference type="InterPro" id="IPR029057">
    <property type="entry name" value="PRTase-like"/>
</dbReference>
<dbReference type="GO" id="GO:0016301">
    <property type="term" value="F:kinase activity"/>
    <property type="evidence" value="ECO:0007669"/>
    <property type="project" value="UniProtKB-KW"/>
</dbReference>
<keyword evidence="2" id="KW-0808">Transferase</keyword>
<evidence type="ECO:0000256" key="8">
    <source>
        <dbReference type="ARBA" id="ARBA00022842"/>
    </source>
</evidence>
<evidence type="ECO:0000256" key="9">
    <source>
        <dbReference type="ARBA" id="ARBA00049535"/>
    </source>
</evidence>
<evidence type="ECO:0000256" key="2">
    <source>
        <dbReference type="ARBA" id="ARBA00022679"/>
    </source>
</evidence>
<dbReference type="Pfam" id="PF14572">
    <property type="entry name" value="Pribosyl_synth"/>
    <property type="match status" value="1"/>
</dbReference>
<dbReference type="GO" id="GO:0004749">
    <property type="term" value="F:ribose phosphate diphosphokinase activity"/>
    <property type="evidence" value="ECO:0007669"/>
    <property type="project" value="UniProtKB-EC"/>
</dbReference>
<evidence type="ECO:0000256" key="1">
    <source>
        <dbReference type="ARBA" id="ARBA00013247"/>
    </source>
</evidence>
<comment type="catalytic activity">
    <reaction evidence="9">
        <text>D-ribose 5-phosphate + ATP = 5-phospho-alpha-D-ribose 1-diphosphate + AMP + H(+)</text>
        <dbReference type="Rhea" id="RHEA:15609"/>
        <dbReference type="ChEBI" id="CHEBI:15378"/>
        <dbReference type="ChEBI" id="CHEBI:30616"/>
        <dbReference type="ChEBI" id="CHEBI:58017"/>
        <dbReference type="ChEBI" id="CHEBI:78346"/>
        <dbReference type="ChEBI" id="CHEBI:456215"/>
        <dbReference type="EC" id="2.7.6.1"/>
    </reaction>
</comment>
<dbReference type="InterPro" id="IPR029099">
    <property type="entry name" value="Pribosyltran_N"/>
</dbReference>
<dbReference type="InterPro" id="IPR000836">
    <property type="entry name" value="PRTase_dom"/>
</dbReference>
<evidence type="ECO:0000256" key="7">
    <source>
        <dbReference type="ARBA" id="ARBA00022840"/>
    </source>
</evidence>
<evidence type="ECO:0000313" key="12">
    <source>
        <dbReference type="Proteomes" id="UP000178184"/>
    </source>
</evidence>
<dbReference type="GO" id="GO:0000287">
    <property type="term" value="F:magnesium ion binding"/>
    <property type="evidence" value="ECO:0007669"/>
    <property type="project" value="InterPro"/>
</dbReference>
<evidence type="ECO:0000256" key="6">
    <source>
        <dbReference type="ARBA" id="ARBA00022777"/>
    </source>
</evidence>
<keyword evidence="8" id="KW-0460">Magnesium</keyword>
<organism evidence="11 12">
    <name type="scientific">Candidatus Nomurabacteria bacterium RIFCSPLOWO2_01_FULL_33_17</name>
    <dbReference type="NCBI Taxonomy" id="1801764"/>
    <lineage>
        <taxon>Bacteria</taxon>
        <taxon>Candidatus Nomuraibacteriota</taxon>
    </lineage>
</organism>
<evidence type="ECO:0000256" key="4">
    <source>
        <dbReference type="ARBA" id="ARBA00022727"/>
    </source>
</evidence>
<dbReference type="PANTHER" id="PTHR10210:SF32">
    <property type="entry name" value="RIBOSE-PHOSPHATE PYROPHOSPHOKINASE 2"/>
    <property type="match status" value="1"/>
</dbReference>
<reference evidence="11 12" key="1">
    <citation type="journal article" date="2016" name="Nat. Commun.">
        <title>Thousands of microbial genomes shed light on interconnected biogeochemical processes in an aquifer system.</title>
        <authorList>
            <person name="Anantharaman K."/>
            <person name="Brown C.T."/>
            <person name="Hug L.A."/>
            <person name="Sharon I."/>
            <person name="Castelle C.J."/>
            <person name="Probst A.J."/>
            <person name="Thomas B.C."/>
            <person name="Singh A."/>
            <person name="Wilkins M.J."/>
            <person name="Karaoz U."/>
            <person name="Brodie E.L."/>
            <person name="Williams K.H."/>
            <person name="Hubbard S.S."/>
            <person name="Banfield J.F."/>
        </authorList>
    </citation>
    <scope>NUCLEOTIDE SEQUENCE [LARGE SCALE GENOMIC DNA]</scope>
</reference>
<feature type="domain" description="Ribose-phosphate pyrophosphokinase N-terminal" evidence="10">
    <location>
        <begin position="5"/>
        <end position="126"/>
    </location>
</feature>
<dbReference type="GO" id="GO:0006015">
    <property type="term" value="P:5-phosphoribose 1-diphosphate biosynthetic process"/>
    <property type="evidence" value="ECO:0007669"/>
    <property type="project" value="TreeGrafter"/>
</dbReference>
<dbReference type="InterPro" id="IPR005946">
    <property type="entry name" value="Rib-P_diPkinase"/>
</dbReference>
<dbReference type="STRING" id="1801764.A2903_00185"/>
<dbReference type="AlphaFoldDB" id="A0A1F6WPL0"/>
<keyword evidence="7" id="KW-0067">ATP-binding</keyword>
<dbReference type="Pfam" id="PF13793">
    <property type="entry name" value="Pribosyltran_N"/>
    <property type="match status" value="1"/>
</dbReference>
<dbReference type="Proteomes" id="UP000178184">
    <property type="component" value="Unassembled WGS sequence"/>
</dbReference>